<evidence type="ECO:0000256" key="3">
    <source>
        <dbReference type="ARBA" id="ARBA00022729"/>
    </source>
</evidence>
<comment type="caution">
    <text evidence="5">The sequence shown here is derived from an EMBL/GenBank/DDBJ whole genome shotgun (WGS) entry which is preliminary data.</text>
</comment>
<gene>
    <name evidence="5" type="ORF">F3Y22_tig00116951pilonHSYRG00883</name>
</gene>
<keyword evidence="3" id="KW-0732">Signal</keyword>
<dbReference type="Proteomes" id="UP000436088">
    <property type="component" value="Unassembled WGS sequence"/>
</dbReference>
<dbReference type="Pfam" id="PF24300">
    <property type="entry name" value="KWL1"/>
    <property type="match status" value="1"/>
</dbReference>
<protein>
    <submittedName>
        <fullName evidence="5">Uncharacterized protein</fullName>
    </submittedName>
</protein>
<reference evidence="5" key="1">
    <citation type="submission" date="2019-09" db="EMBL/GenBank/DDBJ databases">
        <title>Draft genome information of white flower Hibiscus syriacus.</title>
        <authorList>
            <person name="Kim Y.-M."/>
        </authorList>
    </citation>
    <scope>NUCLEOTIDE SEQUENCE [LARGE SCALE GENOMIC DNA]</scope>
    <source>
        <strain evidence="5">YM2019G1</strain>
    </source>
</reference>
<organism evidence="5 6">
    <name type="scientific">Hibiscus syriacus</name>
    <name type="common">Rose of Sharon</name>
    <dbReference type="NCBI Taxonomy" id="106335"/>
    <lineage>
        <taxon>Eukaryota</taxon>
        <taxon>Viridiplantae</taxon>
        <taxon>Streptophyta</taxon>
        <taxon>Embryophyta</taxon>
        <taxon>Tracheophyta</taxon>
        <taxon>Spermatophyta</taxon>
        <taxon>Magnoliopsida</taxon>
        <taxon>eudicotyledons</taxon>
        <taxon>Gunneridae</taxon>
        <taxon>Pentapetalae</taxon>
        <taxon>rosids</taxon>
        <taxon>malvids</taxon>
        <taxon>Malvales</taxon>
        <taxon>Malvaceae</taxon>
        <taxon>Malvoideae</taxon>
        <taxon>Hibiscus</taxon>
    </lineage>
</organism>
<feature type="region of interest" description="Disordered" evidence="4">
    <location>
        <begin position="1"/>
        <end position="25"/>
    </location>
</feature>
<evidence type="ECO:0000313" key="5">
    <source>
        <dbReference type="EMBL" id="KAE8660809.1"/>
    </source>
</evidence>
<comment type="subcellular location">
    <subcellularLocation>
        <location evidence="1">Secreted</location>
    </subcellularLocation>
</comment>
<evidence type="ECO:0000256" key="4">
    <source>
        <dbReference type="SAM" id="MobiDB-lite"/>
    </source>
</evidence>
<proteinExistence type="predicted"/>
<evidence type="ECO:0000256" key="1">
    <source>
        <dbReference type="ARBA" id="ARBA00004613"/>
    </source>
</evidence>
<keyword evidence="6" id="KW-1185">Reference proteome</keyword>
<dbReference type="InterPro" id="IPR039271">
    <property type="entry name" value="Kiwellin-like"/>
</dbReference>
<dbReference type="EMBL" id="VEPZ02001731">
    <property type="protein sequence ID" value="KAE8660809.1"/>
    <property type="molecule type" value="Genomic_DNA"/>
</dbReference>
<evidence type="ECO:0000313" key="6">
    <source>
        <dbReference type="Proteomes" id="UP000436088"/>
    </source>
</evidence>
<dbReference type="GO" id="GO:0005576">
    <property type="term" value="C:extracellular region"/>
    <property type="evidence" value="ECO:0007669"/>
    <property type="project" value="UniProtKB-SubCell"/>
</dbReference>
<dbReference type="PANTHER" id="PTHR33191:SF77">
    <property type="entry name" value="RIPENING-RELATED PROTEIN 1"/>
    <property type="match status" value="1"/>
</dbReference>
<dbReference type="PANTHER" id="PTHR33191">
    <property type="entry name" value="RIPENING-RELATED PROTEIN 2-RELATED"/>
    <property type="match status" value="1"/>
</dbReference>
<name>A0A6A2XQY4_HIBSY</name>
<sequence>MFNGRADPNTCKPSGKIRGPKPPKACNHQGSECCKQGELYDIYKCSPPVPNRTKAILMLLNFGNEDSHGPSECDDKFHSDKELVVDLSTGWFNKKKRSSHLVKIYGNGKSLRLKLLTNVTPR</sequence>
<dbReference type="AlphaFoldDB" id="A0A6A2XQY4"/>
<evidence type="ECO:0000256" key="2">
    <source>
        <dbReference type="ARBA" id="ARBA00022525"/>
    </source>
</evidence>
<keyword evidence="2" id="KW-0964">Secreted</keyword>
<accession>A0A6A2XQY4</accession>